<feature type="domain" description="4Fe-4S ferredoxin-type" evidence="12">
    <location>
        <begin position="80"/>
        <end position="109"/>
    </location>
</feature>
<feature type="transmembrane region" description="Helical" evidence="11">
    <location>
        <begin position="276"/>
        <end position="295"/>
    </location>
</feature>
<feature type="domain" description="4Fe-4S ferredoxin-type" evidence="12">
    <location>
        <begin position="3"/>
        <end position="33"/>
    </location>
</feature>
<keyword evidence="8" id="KW-0408">Iron</keyword>
<dbReference type="PROSITE" id="PS51379">
    <property type="entry name" value="4FE4S_FER_2"/>
    <property type="match status" value="3"/>
</dbReference>
<keyword evidence="10 11" id="KW-0472">Membrane</keyword>
<evidence type="ECO:0000256" key="8">
    <source>
        <dbReference type="ARBA" id="ARBA00023004"/>
    </source>
</evidence>
<dbReference type="PANTHER" id="PTHR43177:SF3">
    <property type="entry name" value="PROTEIN NRFC HOMOLOG"/>
    <property type="match status" value="1"/>
</dbReference>
<keyword evidence="6" id="KW-0479">Metal-binding</keyword>
<reference evidence="13 14" key="1">
    <citation type="journal article" date="2016" name="Nat. Commun.">
        <title>Thousands of microbial genomes shed light on interconnected biogeochemical processes in an aquifer system.</title>
        <authorList>
            <person name="Anantharaman K."/>
            <person name="Brown C.T."/>
            <person name="Hug L.A."/>
            <person name="Sharon I."/>
            <person name="Castelle C.J."/>
            <person name="Probst A.J."/>
            <person name="Thomas B.C."/>
            <person name="Singh A."/>
            <person name="Wilkins M.J."/>
            <person name="Karaoz U."/>
            <person name="Brodie E.L."/>
            <person name="Williams K.H."/>
            <person name="Hubbard S.S."/>
            <person name="Banfield J.F."/>
        </authorList>
    </citation>
    <scope>NUCLEOTIDE SEQUENCE [LARGE SCALE GENOMIC DNA]</scope>
</reference>
<feature type="transmembrane region" description="Helical" evidence="11">
    <location>
        <begin position="465"/>
        <end position="484"/>
    </location>
</feature>
<keyword evidence="9" id="KW-0411">Iron-sulfur</keyword>
<feature type="transmembrane region" description="Helical" evidence="11">
    <location>
        <begin position="418"/>
        <end position="444"/>
    </location>
</feature>
<accession>A0A1F6GBC0</accession>
<dbReference type="InterPro" id="IPR017896">
    <property type="entry name" value="4Fe4S_Fe-S-bd"/>
</dbReference>
<keyword evidence="7 11" id="KW-1133">Transmembrane helix</keyword>
<dbReference type="Gene3D" id="3.30.70.20">
    <property type="match status" value="2"/>
</dbReference>
<dbReference type="PROSITE" id="PS00198">
    <property type="entry name" value="4FE4S_FER_1"/>
    <property type="match status" value="1"/>
</dbReference>
<dbReference type="GO" id="GO:0051539">
    <property type="term" value="F:4 iron, 4 sulfur cluster binding"/>
    <property type="evidence" value="ECO:0007669"/>
    <property type="project" value="UniProtKB-KW"/>
</dbReference>
<dbReference type="GO" id="GO:0046872">
    <property type="term" value="F:metal ion binding"/>
    <property type="evidence" value="ECO:0007669"/>
    <property type="project" value="UniProtKB-KW"/>
</dbReference>
<dbReference type="Proteomes" id="UP000178449">
    <property type="component" value="Unassembled WGS sequence"/>
</dbReference>
<dbReference type="InterPro" id="IPR050954">
    <property type="entry name" value="ET_IronSulfur_Cluster-Binding"/>
</dbReference>
<comment type="caution">
    <text evidence="13">The sequence shown here is derived from an EMBL/GenBank/DDBJ whole genome shotgun (WGS) entry which is preliminary data.</text>
</comment>
<organism evidence="13 14">
    <name type="scientific">Candidatus Lambdaproteobacteria bacterium RIFOXYD2_FULL_50_16</name>
    <dbReference type="NCBI Taxonomy" id="1817772"/>
    <lineage>
        <taxon>Bacteria</taxon>
        <taxon>Pseudomonadati</taxon>
        <taxon>Pseudomonadota</taxon>
        <taxon>Candidatus Lambdaproteobacteria</taxon>
    </lineage>
</organism>
<dbReference type="InterPro" id="IPR005614">
    <property type="entry name" value="NrfD-like"/>
</dbReference>
<evidence type="ECO:0000256" key="2">
    <source>
        <dbReference type="ARBA" id="ARBA00008929"/>
    </source>
</evidence>
<feature type="transmembrane region" description="Helical" evidence="11">
    <location>
        <begin position="244"/>
        <end position="264"/>
    </location>
</feature>
<dbReference type="GO" id="GO:0005886">
    <property type="term" value="C:plasma membrane"/>
    <property type="evidence" value="ECO:0007669"/>
    <property type="project" value="UniProtKB-SubCell"/>
</dbReference>
<feature type="transmembrane region" description="Helical" evidence="11">
    <location>
        <begin position="315"/>
        <end position="335"/>
    </location>
</feature>
<comment type="subcellular location">
    <subcellularLocation>
        <location evidence="1">Cell membrane</location>
        <topology evidence="1">Multi-pass membrane protein</topology>
    </subcellularLocation>
</comment>
<evidence type="ECO:0000256" key="9">
    <source>
        <dbReference type="ARBA" id="ARBA00023014"/>
    </source>
</evidence>
<dbReference type="Pfam" id="PF13247">
    <property type="entry name" value="Fer4_11"/>
    <property type="match status" value="1"/>
</dbReference>
<evidence type="ECO:0000259" key="12">
    <source>
        <dbReference type="PROSITE" id="PS51379"/>
    </source>
</evidence>
<comment type="similarity">
    <text evidence="2">Belongs to the NrfD family.</text>
</comment>
<feature type="transmembrane region" description="Helical" evidence="11">
    <location>
        <begin position="355"/>
        <end position="376"/>
    </location>
</feature>
<dbReference type="CDD" id="cd10551">
    <property type="entry name" value="PsrB"/>
    <property type="match status" value="1"/>
</dbReference>
<evidence type="ECO:0000256" key="3">
    <source>
        <dbReference type="ARBA" id="ARBA00022475"/>
    </source>
</evidence>
<evidence type="ECO:0000256" key="5">
    <source>
        <dbReference type="ARBA" id="ARBA00022692"/>
    </source>
</evidence>
<dbReference type="AlphaFoldDB" id="A0A1F6GBC0"/>
<dbReference type="SUPFAM" id="SSF54862">
    <property type="entry name" value="4Fe-4S ferredoxins"/>
    <property type="match status" value="1"/>
</dbReference>
<evidence type="ECO:0000313" key="13">
    <source>
        <dbReference type="EMBL" id="OGG95405.1"/>
    </source>
</evidence>
<dbReference type="InterPro" id="IPR017900">
    <property type="entry name" value="4Fe4S_Fe_S_CS"/>
</dbReference>
<evidence type="ECO:0000256" key="1">
    <source>
        <dbReference type="ARBA" id="ARBA00004651"/>
    </source>
</evidence>
<dbReference type="STRING" id="1817772.A2527_07765"/>
<dbReference type="Pfam" id="PF03916">
    <property type="entry name" value="NrfD"/>
    <property type="match status" value="1"/>
</dbReference>
<protein>
    <submittedName>
        <fullName evidence="13">4Fe-4S ferredoxin</fullName>
    </submittedName>
</protein>
<sequence length="516" mass="56298">MNYGFLINNSKCIGCHACSTACKSENQVPLGVFRTWVKYTEVGRYPDVRRNFQVNRCNHCMNPPCVEICPVAAMTQRDDGIVGYNADLCIGCKSCMQACPYNSIYIDPETNTAQKCHFCAHRVDNGIEPACVVVCPQHAIVAGDLDDPASEISREISKHNVTVRKPEQGTAPKCFYVDGHQAALTPTVTEGHSKSFLWGDIPSEEMKQAEPSCEPLLYMGDGEHMVQTRANVGHKVPWHWQVPAYLVTKGIASGTFMLMAMAFIYHLADLGGPTKVAVGLITMGFLALTGVFLILDLERPERFIRVMLRPQFKSWLVRGAYIINAFAGLVALWWGAELAVLFGMIDQVPVGLTHVTMYLGFPLALAASVYTAFLFGQAEGRDFWQSPLLPFHFLTQSVMAGGAALLIANLFVPLDPDFLGLASHALAIGLVTNLMMIFLGEFGMSHPTDTARSAAHKITHGEYKVHFWGGAIVVGGLLPIGLMIVGLAPVAALAALAGLYFYEHAFVMAPQKVPNS</sequence>
<dbReference type="Gene3D" id="1.20.1630.10">
    <property type="entry name" value="Formate dehydrogenase/DMSO reductase domain"/>
    <property type="match status" value="1"/>
</dbReference>
<evidence type="ECO:0000256" key="10">
    <source>
        <dbReference type="ARBA" id="ARBA00023136"/>
    </source>
</evidence>
<gene>
    <name evidence="13" type="ORF">A2527_07765</name>
</gene>
<keyword evidence="5 11" id="KW-0812">Transmembrane</keyword>
<evidence type="ECO:0000256" key="6">
    <source>
        <dbReference type="ARBA" id="ARBA00022723"/>
    </source>
</evidence>
<feature type="domain" description="4Fe-4S ferredoxin-type" evidence="12">
    <location>
        <begin position="46"/>
        <end position="79"/>
    </location>
</feature>
<evidence type="ECO:0000256" key="11">
    <source>
        <dbReference type="SAM" id="Phobius"/>
    </source>
</evidence>
<feature type="transmembrane region" description="Helical" evidence="11">
    <location>
        <begin position="388"/>
        <end position="412"/>
    </location>
</feature>
<name>A0A1F6GBC0_9PROT</name>
<keyword evidence="3" id="KW-1003">Cell membrane</keyword>
<proteinExistence type="inferred from homology"/>
<evidence type="ECO:0000256" key="4">
    <source>
        <dbReference type="ARBA" id="ARBA00022485"/>
    </source>
</evidence>
<dbReference type="EMBL" id="MFNE01000024">
    <property type="protein sequence ID" value="OGG95405.1"/>
    <property type="molecule type" value="Genomic_DNA"/>
</dbReference>
<keyword evidence="4" id="KW-0004">4Fe-4S</keyword>
<dbReference type="PANTHER" id="PTHR43177">
    <property type="entry name" value="PROTEIN NRFC"/>
    <property type="match status" value="1"/>
</dbReference>
<evidence type="ECO:0000256" key="7">
    <source>
        <dbReference type="ARBA" id="ARBA00022989"/>
    </source>
</evidence>
<evidence type="ECO:0000313" key="14">
    <source>
        <dbReference type="Proteomes" id="UP000178449"/>
    </source>
</evidence>